<name>A0A2W5VCY4_9CAUL</name>
<dbReference type="Proteomes" id="UP000249393">
    <property type="component" value="Unassembled WGS sequence"/>
</dbReference>
<feature type="region of interest" description="Disordered" evidence="1">
    <location>
        <begin position="80"/>
        <end position="117"/>
    </location>
</feature>
<proteinExistence type="predicted"/>
<protein>
    <submittedName>
        <fullName evidence="2">Uncharacterized protein</fullName>
    </submittedName>
</protein>
<organism evidence="2 3">
    <name type="scientific">Caulobacter segnis</name>
    <dbReference type="NCBI Taxonomy" id="88688"/>
    <lineage>
        <taxon>Bacteria</taxon>
        <taxon>Pseudomonadati</taxon>
        <taxon>Pseudomonadota</taxon>
        <taxon>Alphaproteobacteria</taxon>
        <taxon>Caulobacterales</taxon>
        <taxon>Caulobacteraceae</taxon>
        <taxon>Caulobacter</taxon>
    </lineage>
</organism>
<evidence type="ECO:0000256" key="1">
    <source>
        <dbReference type="SAM" id="MobiDB-lite"/>
    </source>
</evidence>
<accession>A0A2W5VCY4</accession>
<evidence type="ECO:0000313" key="2">
    <source>
        <dbReference type="EMBL" id="PZR33175.1"/>
    </source>
</evidence>
<gene>
    <name evidence="2" type="ORF">DI526_14300</name>
</gene>
<feature type="region of interest" description="Disordered" evidence="1">
    <location>
        <begin position="37"/>
        <end position="59"/>
    </location>
</feature>
<dbReference type="EMBL" id="QFQZ01000046">
    <property type="protein sequence ID" value="PZR33175.1"/>
    <property type="molecule type" value="Genomic_DNA"/>
</dbReference>
<evidence type="ECO:0000313" key="3">
    <source>
        <dbReference type="Proteomes" id="UP000249393"/>
    </source>
</evidence>
<reference evidence="2 3" key="1">
    <citation type="submission" date="2017-08" db="EMBL/GenBank/DDBJ databases">
        <title>Infants hospitalized years apart are colonized by the same room-sourced microbial strains.</title>
        <authorList>
            <person name="Brooks B."/>
            <person name="Olm M.R."/>
            <person name="Firek B.A."/>
            <person name="Baker R."/>
            <person name="Thomas B.C."/>
            <person name="Morowitz M.J."/>
            <person name="Banfield J.F."/>
        </authorList>
    </citation>
    <scope>NUCLEOTIDE SEQUENCE [LARGE SCALE GENOMIC DNA]</scope>
    <source>
        <strain evidence="2">S2_003_000_R2_4</strain>
    </source>
</reference>
<dbReference type="AlphaFoldDB" id="A0A2W5VCY4"/>
<sequence>MRLFELAPAQTPGRRVIPAPSLLRSEGARGDGAKVLGRKRGREMSMRSAGRRTDRASPVARPLIPAFSLTLRQASCGACPQRGLRERPEPASAKFCSRGRLSGGPRKNEPSGRSLRW</sequence>
<comment type="caution">
    <text evidence="2">The sequence shown here is derived from an EMBL/GenBank/DDBJ whole genome shotgun (WGS) entry which is preliminary data.</text>
</comment>